<dbReference type="GO" id="GO:0005634">
    <property type="term" value="C:nucleus"/>
    <property type="evidence" value="ECO:0007669"/>
    <property type="project" value="UniProtKB-SubCell"/>
</dbReference>
<dbReference type="GO" id="GO:0006351">
    <property type="term" value="P:DNA-templated transcription"/>
    <property type="evidence" value="ECO:0007669"/>
    <property type="project" value="InterPro"/>
</dbReference>
<dbReference type="SMART" id="SM00906">
    <property type="entry name" value="Fungal_trans"/>
    <property type="match status" value="1"/>
</dbReference>
<accession>B6HKN1</accession>
<dbReference type="HOGENOM" id="CLU_026304_1_0_1"/>
<dbReference type="CDD" id="cd12148">
    <property type="entry name" value="fungal_TF_MHR"/>
    <property type="match status" value="1"/>
</dbReference>
<keyword evidence="9" id="KW-1185">Reference proteome</keyword>
<evidence type="ECO:0000313" key="8">
    <source>
        <dbReference type="EMBL" id="CAP96936.1"/>
    </source>
</evidence>
<dbReference type="OrthoDB" id="1924787at2759"/>
<evidence type="ECO:0000256" key="6">
    <source>
        <dbReference type="ARBA" id="ARBA00023242"/>
    </source>
</evidence>
<dbReference type="PANTHER" id="PTHR47338">
    <property type="entry name" value="ZN(II)2CYS6 TRANSCRIPTION FACTOR (EUROFUNG)-RELATED"/>
    <property type="match status" value="1"/>
</dbReference>
<dbReference type="AlphaFoldDB" id="B6HKN1"/>
<comment type="subcellular location">
    <subcellularLocation>
        <location evidence="1">Nucleus</location>
    </subcellularLocation>
</comment>
<evidence type="ECO:0000256" key="1">
    <source>
        <dbReference type="ARBA" id="ARBA00004123"/>
    </source>
</evidence>
<organism evidence="8 9">
    <name type="scientific">Penicillium rubens (strain ATCC 28089 / DSM 1075 / NRRL 1951 / Wisconsin 54-1255)</name>
    <name type="common">Penicillium chrysogenum</name>
    <dbReference type="NCBI Taxonomy" id="500485"/>
    <lineage>
        <taxon>Eukaryota</taxon>
        <taxon>Fungi</taxon>
        <taxon>Dikarya</taxon>
        <taxon>Ascomycota</taxon>
        <taxon>Pezizomycotina</taxon>
        <taxon>Eurotiomycetes</taxon>
        <taxon>Eurotiomycetidae</taxon>
        <taxon>Eurotiales</taxon>
        <taxon>Aspergillaceae</taxon>
        <taxon>Penicillium</taxon>
        <taxon>Penicillium chrysogenum species complex</taxon>
    </lineage>
</organism>
<evidence type="ECO:0000313" key="9">
    <source>
        <dbReference type="Proteomes" id="UP000000724"/>
    </source>
</evidence>
<gene>
    <name evidence="8" type="ORF">Pc21g20390</name>
    <name evidence="8" type="ORF">PCH_Pc21g20390</name>
</gene>
<dbReference type="GO" id="GO:0000981">
    <property type="term" value="F:DNA-binding transcription factor activity, RNA polymerase II-specific"/>
    <property type="evidence" value="ECO:0007669"/>
    <property type="project" value="InterPro"/>
</dbReference>
<dbReference type="Proteomes" id="UP000000724">
    <property type="component" value="Contig Pc00c21"/>
</dbReference>
<dbReference type="InterPro" id="IPR001138">
    <property type="entry name" value="Zn2Cys6_DnaBD"/>
</dbReference>
<dbReference type="GO" id="GO:0003677">
    <property type="term" value="F:DNA binding"/>
    <property type="evidence" value="ECO:0007669"/>
    <property type="project" value="UniProtKB-KW"/>
</dbReference>
<keyword evidence="6" id="KW-0539">Nucleus</keyword>
<keyword evidence="4" id="KW-0238">DNA-binding</keyword>
<dbReference type="VEuPathDB" id="FungiDB:PCH_Pc21g20390"/>
<evidence type="ECO:0000256" key="4">
    <source>
        <dbReference type="ARBA" id="ARBA00023125"/>
    </source>
</evidence>
<feature type="domain" description="Zn(2)-C6 fungal-type" evidence="7">
    <location>
        <begin position="6"/>
        <end position="38"/>
    </location>
</feature>
<name>B6HKN1_PENRW</name>
<dbReference type="BioCyc" id="PCHR:PC21G20390-MONOMER"/>
<keyword evidence="5" id="KW-0804">Transcription</keyword>
<reference evidence="8 9" key="1">
    <citation type="journal article" date="2008" name="Nat. Biotechnol.">
        <title>Genome sequencing and analysis of the filamentous fungus Penicillium chrysogenum.</title>
        <authorList>
            <person name="van den Berg M.A."/>
            <person name="Albang R."/>
            <person name="Albermann K."/>
            <person name="Badger J.H."/>
            <person name="Daran J.-M."/>
            <person name="Driessen A.J.M."/>
            <person name="Garcia-Estrada C."/>
            <person name="Fedorova N.D."/>
            <person name="Harris D.M."/>
            <person name="Heijne W.H.M."/>
            <person name="Joardar V.S."/>
            <person name="Kiel J.A.K.W."/>
            <person name="Kovalchuk A."/>
            <person name="Martin J.F."/>
            <person name="Nierman W.C."/>
            <person name="Nijland J.G."/>
            <person name="Pronk J.T."/>
            <person name="Roubos J.A."/>
            <person name="van der Klei I.J."/>
            <person name="van Peij N.N.M.E."/>
            <person name="Veenhuis M."/>
            <person name="von Doehren H."/>
            <person name="Wagner C."/>
            <person name="Wortman J.R."/>
            <person name="Bovenberg R.A.L."/>
        </authorList>
    </citation>
    <scope>NUCLEOTIDE SEQUENCE [LARGE SCALE GENOMIC DNA]</scope>
    <source>
        <strain evidence="9">ATCC 28089 / DSM 1075 / NRRL 1951 / Wisconsin 54-1255</strain>
    </source>
</reference>
<dbReference type="PROSITE" id="PS50048">
    <property type="entry name" value="ZN2_CY6_FUNGAL_2"/>
    <property type="match status" value="1"/>
</dbReference>
<dbReference type="OMA" id="ACKQHAA"/>
<evidence type="ECO:0000256" key="5">
    <source>
        <dbReference type="ARBA" id="ARBA00023163"/>
    </source>
</evidence>
<protein>
    <submittedName>
        <fullName evidence="8">Pc21g20390 protein</fullName>
    </submittedName>
</protein>
<dbReference type="InterPro" id="IPR036864">
    <property type="entry name" value="Zn2-C6_fun-type_DNA-bd_sf"/>
</dbReference>
<evidence type="ECO:0000259" key="7">
    <source>
        <dbReference type="PROSITE" id="PS50048"/>
    </source>
</evidence>
<dbReference type="CDD" id="cd00067">
    <property type="entry name" value="GAL4"/>
    <property type="match status" value="1"/>
</dbReference>
<keyword evidence="3" id="KW-0805">Transcription regulation</keyword>
<dbReference type="InterPro" id="IPR007219">
    <property type="entry name" value="XnlR_reg_dom"/>
</dbReference>
<dbReference type="SUPFAM" id="SSF57701">
    <property type="entry name" value="Zn2/Cys6 DNA-binding domain"/>
    <property type="match status" value="1"/>
</dbReference>
<dbReference type="EMBL" id="AM920436">
    <property type="protein sequence ID" value="CAP96936.1"/>
    <property type="molecule type" value="Genomic_DNA"/>
</dbReference>
<evidence type="ECO:0000256" key="3">
    <source>
        <dbReference type="ARBA" id="ARBA00023015"/>
    </source>
</evidence>
<dbReference type="eggNOG" id="ENOG502SJWB">
    <property type="taxonomic scope" value="Eukaryota"/>
</dbReference>
<keyword evidence="2" id="KW-0479">Metal-binding</keyword>
<proteinExistence type="predicted"/>
<evidence type="ECO:0000256" key="2">
    <source>
        <dbReference type="ARBA" id="ARBA00022723"/>
    </source>
</evidence>
<dbReference type="PROSITE" id="PS00463">
    <property type="entry name" value="ZN2_CY6_FUNGAL_1"/>
    <property type="match status" value="1"/>
</dbReference>
<dbReference type="Pfam" id="PF04082">
    <property type="entry name" value="Fungal_trans"/>
    <property type="match status" value="1"/>
</dbReference>
<dbReference type="PANTHER" id="PTHR47338:SF16">
    <property type="entry name" value="TRANSCRIPTION FACTOR, PUTATIVE (AFU_ORTHOLOGUE AFUA_2G09360)-RELATED"/>
    <property type="match status" value="1"/>
</dbReference>
<dbReference type="InterPro" id="IPR050815">
    <property type="entry name" value="TF_fung"/>
</dbReference>
<dbReference type="GO" id="GO:0008270">
    <property type="term" value="F:zinc ion binding"/>
    <property type="evidence" value="ECO:0007669"/>
    <property type="project" value="InterPro"/>
</dbReference>
<sequence length="614" mass="69650">MRLAKACSVCRERRRKCDIPAPGSSCVYCSARRLDCNRKDLSVSKGSSIPEEAPGMVCLPEKYTLPNQPLCIELVELYLDYVHDKFHSLFHRPSLIDDIRRGATPEILIYGILALSARFSNHSSFAETDPRERGKGYAKKCEQLLNLNDVSLTTIQVCVLLGAIAIVDGNAASETIYYSIACRIAQLLDLPNCHAPNRVEQEVNTRVWWTLCMIDVWSSTGVRLPRLMIPQPNIPLPMNEATFLTMTRAQGFTVLVSKDRASSLLAQMVLLNRILSEINDFNIKAATTTLTEEYKTKTVAALSEDLNTWLKNLPVHMHDTPSNLQSYASQGQGQLFVTLYLGYYHYGQMLFYRFLHEDVRGYTPRTHFYAQQCKEHAVRLCEIIYRSEEVPGCDVLYSMVGHVLVIASTVQIHTLLFGDEESVVRARARLEKNFVILTKLRALWPTLDICMERLQAFHRACRSSVDTSFCMDAWMVRFLVEFANPISDKHGAERPWALEEIGICGDESGQPYIYIVFPGPWAVQALSFRTPDILLDKITWTKETRVSWTTTKVYASLENALKTFGSSSRQYQTILEMLKECLRDIEKESEKQSKAQVVDADMLSIAMGFLEIGK</sequence>